<comment type="caution">
    <text evidence="2">The sequence shown here is derived from an EMBL/GenBank/DDBJ whole genome shotgun (WGS) entry which is preliminary data.</text>
</comment>
<reference evidence="2" key="1">
    <citation type="submission" date="2020-10" db="EMBL/GenBank/DDBJ databases">
        <authorList>
            <person name="Gilroy R."/>
        </authorList>
    </citation>
    <scope>NUCLEOTIDE SEQUENCE</scope>
    <source>
        <strain evidence="2">10669</strain>
    </source>
</reference>
<feature type="domain" description="DUF4340" evidence="1">
    <location>
        <begin position="65"/>
        <end position="192"/>
    </location>
</feature>
<accession>A0A9D1T0P5</accession>
<protein>
    <submittedName>
        <fullName evidence="2">DUF4340 domain-containing protein</fullName>
    </submittedName>
</protein>
<dbReference type="AlphaFoldDB" id="A0A9D1T0P5"/>
<proteinExistence type="predicted"/>
<evidence type="ECO:0000259" key="1">
    <source>
        <dbReference type="Pfam" id="PF14238"/>
    </source>
</evidence>
<dbReference type="EMBL" id="DVOG01000016">
    <property type="protein sequence ID" value="HIV03624.1"/>
    <property type="molecule type" value="Genomic_DNA"/>
</dbReference>
<evidence type="ECO:0000313" key="3">
    <source>
        <dbReference type="Proteomes" id="UP000886812"/>
    </source>
</evidence>
<dbReference type="InterPro" id="IPR025641">
    <property type="entry name" value="DUF4340"/>
</dbReference>
<dbReference type="Proteomes" id="UP000886812">
    <property type="component" value="Unassembled WGS sequence"/>
</dbReference>
<dbReference type="Pfam" id="PF14238">
    <property type="entry name" value="DUF4340"/>
    <property type="match status" value="2"/>
</dbReference>
<gene>
    <name evidence="2" type="ORF">IAC75_00530</name>
</gene>
<name>A0A9D1T0P5_9BACT</name>
<reference evidence="2" key="2">
    <citation type="journal article" date="2021" name="PeerJ">
        <title>Extensive microbial diversity within the chicken gut microbiome revealed by metagenomics and culture.</title>
        <authorList>
            <person name="Gilroy R."/>
            <person name="Ravi A."/>
            <person name="Getino M."/>
            <person name="Pursley I."/>
            <person name="Horton D.L."/>
            <person name="Alikhan N.F."/>
            <person name="Baker D."/>
            <person name="Gharbi K."/>
            <person name="Hall N."/>
            <person name="Watson M."/>
            <person name="Adriaenssens E.M."/>
            <person name="Foster-Nyarko E."/>
            <person name="Jarju S."/>
            <person name="Secka A."/>
            <person name="Antonio M."/>
            <person name="Oren A."/>
            <person name="Chaudhuri R.R."/>
            <person name="La Ragione R."/>
            <person name="Hildebrand F."/>
            <person name="Pallen M.J."/>
        </authorList>
    </citation>
    <scope>NUCLEOTIDE SEQUENCE</scope>
    <source>
        <strain evidence="2">10669</strain>
    </source>
</reference>
<sequence>MRFKLTLLLLVANIVTFGFIWRNAGGNAETEISAQAFFSADISEIAVSGANGAAAYALERRGRDWFMTQPFAWRADAFAVSRLLNELRFLDSSIGFSVEEAADAGSSLASYGLEETSAKVSVTDSAGTHELRLGKTTPDGRCVYVLSPDGKVIVPAPRSLFNAVAQTPDDLRSREVFSMRPYEIRAVTVRTAFSGGREQRTGLVRVRGNEESPDAAQWRFETPVAAAADSRLVEKRLGELASLGYVRIVSGDAGDSDAYGLKTPGMRFTLDAADRSRTLLVGNADPSDASGETRFAKLENNPAVFTVPAAPVEAWRDAAREMRDPYFLRFDPAELIGITIHDGNDALVIHRMNVARGKAGEAAEDASVPAVAAAPDVGAVAEPRPEIFSEKSAAAANPVYNSWQMPVAPGSSVTAATKVEPEVIAELIEKLRNLRAVRAPGADDPALSAARRRLCDAFVADVATPEDISQMKFNTPLRIVELEFASPDGKTRSQTLTIAPAAEEGTPIHAKTGTSIYSITPEILDDLDAHAAHFRDRLVFTLPEGGKIVGLKLSELDGHLEKTLLREACPEGVADWAEELEKNAEPFPQALAKLIRATSTVVAVSYLPEPFSRSFEDDAYLGMGVPEPWRYRVDVDVLLADGEKNTPGKTETVTYFLTRRLGGTTQLAGSPAQDCIFRIRQDFIDAMHALTFNRSGIIPEISDPDGISADNIRPAE</sequence>
<organism evidence="2 3">
    <name type="scientific">Candidatus Spyradosoma merdigallinarum</name>
    <dbReference type="NCBI Taxonomy" id="2840950"/>
    <lineage>
        <taxon>Bacteria</taxon>
        <taxon>Pseudomonadati</taxon>
        <taxon>Verrucomicrobiota</taxon>
        <taxon>Opitutia</taxon>
        <taxon>Opitutia incertae sedis</taxon>
        <taxon>Candidatus Spyradosoma</taxon>
    </lineage>
</organism>
<evidence type="ECO:0000313" key="2">
    <source>
        <dbReference type="EMBL" id="HIV03624.1"/>
    </source>
</evidence>
<feature type="domain" description="DUF4340" evidence="1">
    <location>
        <begin position="218"/>
        <end position="445"/>
    </location>
</feature>